<evidence type="ECO:0000313" key="3">
    <source>
        <dbReference type="Proteomes" id="UP001280121"/>
    </source>
</evidence>
<evidence type="ECO:0000256" key="1">
    <source>
        <dbReference type="SAM" id="MobiDB-lite"/>
    </source>
</evidence>
<dbReference type="AlphaFoldDB" id="A0AAD9TUP5"/>
<feature type="region of interest" description="Disordered" evidence="1">
    <location>
        <begin position="1"/>
        <end position="23"/>
    </location>
</feature>
<sequence>MTPAHPQKPQTIRNQTSPQKPTRQQVIITWALKSRFRFWQKKYSKPVPTIAYFDTSAHTTMMNPRVLPPEAWKEKSNEFLTVDDQIFITNLVYKKKIGIQFFPSYTLWTHVIGTPFPDKDILIG</sequence>
<keyword evidence="3" id="KW-1185">Reference proteome</keyword>
<proteinExistence type="predicted"/>
<comment type="caution">
    <text evidence="2">The sequence shown here is derived from an EMBL/GenBank/DDBJ whole genome shotgun (WGS) entry which is preliminary data.</text>
</comment>
<feature type="compositionally biased region" description="Polar residues" evidence="1">
    <location>
        <begin position="8"/>
        <end position="23"/>
    </location>
</feature>
<gene>
    <name evidence="2" type="ORF">Ddye_023872</name>
</gene>
<reference evidence="2" key="1">
    <citation type="journal article" date="2023" name="Plant J.">
        <title>Genome sequences and population genomics provide insights into the demographic history, inbreeding, and mutation load of two 'living fossil' tree species of Dipteronia.</title>
        <authorList>
            <person name="Feng Y."/>
            <person name="Comes H.P."/>
            <person name="Chen J."/>
            <person name="Zhu S."/>
            <person name="Lu R."/>
            <person name="Zhang X."/>
            <person name="Li P."/>
            <person name="Qiu J."/>
            <person name="Olsen K.M."/>
            <person name="Qiu Y."/>
        </authorList>
    </citation>
    <scope>NUCLEOTIDE SEQUENCE</scope>
    <source>
        <strain evidence="2">KIB01</strain>
    </source>
</reference>
<dbReference type="Proteomes" id="UP001280121">
    <property type="component" value="Unassembled WGS sequence"/>
</dbReference>
<evidence type="ECO:0000313" key="2">
    <source>
        <dbReference type="EMBL" id="KAK2642109.1"/>
    </source>
</evidence>
<organism evidence="2 3">
    <name type="scientific">Dipteronia dyeriana</name>
    <dbReference type="NCBI Taxonomy" id="168575"/>
    <lineage>
        <taxon>Eukaryota</taxon>
        <taxon>Viridiplantae</taxon>
        <taxon>Streptophyta</taxon>
        <taxon>Embryophyta</taxon>
        <taxon>Tracheophyta</taxon>
        <taxon>Spermatophyta</taxon>
        <taxon>Magnoliopsida</taxon>
        <taxon>eudicotyledons</taxon>
        <taxon>Gunneridae</taxon>
        <taxon>Pentapetalae</taxon>
        <taxon>rosids</taxon>
        <taxon>malvids</taxon>
        <taxon>Sapindales</taxon>
        <taxon>Sapindaceae</taxon>
        <taxon>Hippocastanoideae</taxon>
        <taxon>Acereae</taxon>
        <taxon>Dipteronia</taxon>
    </lineage>
</organism>
<accession>A0AAD9TUP5</accession>
<name>A0AAD9TUP5_9ROSI</name>
<dbReference type="EMBL" id="JANJYI010000007">
    <property type="protein sequence ID" value="KAK2642109.1"/>
    <property type="molecule type" value="Genomic_DNA"/>
</dbReference>
<protein>
    <submittedName>
        <fullName evidence="2">Uncharacterized protein</fullName>
    </submittedName>
</protein>